<comment type="caution">
    <text evidence="1">The sequence shown here is derived from an EMBL/GenBank/DDBJ whole genome shotgun (WGS) entry which is preliminary data.</text>
</comment>
<proteinExistence type="predicted"/>
<sequence>MVTEAQLKANKKYNEKIYRDYKLRVRKDNQSKMIEWLNSKKSINSYIIGLIEKDMKKQKAL</sequence>
<reference evidence="2" key="1">
    <citation type="submission" date="2017-04" db="EMBL/GenBank/DDBJ databases">
        <title>Function of individual gut microbiota members based on whole genome sequencing of pure cultures obtained from chicken caecum.</title>
        <authorList>
            <person name="Medvecky M."/>
            <person name="Cejkova D."/>
            <person name="Polansky O."/>
            <person name="Karasova D."/>
            <person name="Kubasova T."/>
            <person name="Cizek A."/>
            <person name="Rychlik I."/>
        </authorList>
    </citation>
    <scope>NUCLEOTIDE SEQUENCE [LARGE SCALE GENOMIC DNA]</scope>
    <source>
        <strain evidence="2">An178</strain>
    </source>
</reference>
<protein>
    <submittedName>
        <fullName evidence="1">Uncharacterized protein</fullName>
    </submittedName>
</protein>
<name>A0A1Y4LYN0_9FIRM</name>
<accession>A0A1Y4LYN0</accession>
<evidence type="ECO:0000313" key="2">
    <source>
        <dbReference type="Proteomes" id="UP000195447"/>
    </source>
</evidence>
<evidence type="ECO:0000313" key="1">
    <source>
        <dbReference type="EMBL" id="OUP61694.1"/>
    </source>
</evidence>
<dbReference type="RefSeq" id="WP_087158136.1">
    <property type="nucleotide sequence ID" value="NZ_NFKM01000002.1"/>
</dbReference>
<organism evidence="1 2">
    <name type="scientific">Faecalitalea cylindroides</name>
    <dbReference type="NCBI Taxonomy" id="39483"/>
    <lineage>
        <taxon>Bacteria</taxon>
        <taxon>Bacillati</taxon>
        <taxon>Bacillota</taxon>
        <taxon>Erysipelotrichia</taxon>
        <taxon>Erysipelotrichales</taxon>
        <taxon>Erysipelotrichaceae</taxon>
        <taxon>Faecalitalea</taxon>
    </lineage>
</organism>
<dbReference type="Proteomes" id="UP000195447">
    <property type="component" value="Unassembled WGS sequence"/>
</dbReference>
<dbReference type="EMBL" id="NFKM01000002">
    <property type="protein sequence ID" value="OUP61694.1"/>
    <property type="molecule type" value="Genomic_DNA"/>
</dbReference>
<keyword evidence="2" id="KW-1185">Reference proteome</keyword>
<dbReference type="AlphaFoldDB" id="A0A1Y4LYN0"/>
<gene>
    <name evidence="1" type="ORF">B5F14_01690</name>
</gene>